<feature type="domain" description="Protein-glutamine gamma-glutamyltransferase-like C-terminal" evidence="2">
    <location>
        <begin position="153"/>
        <end position="221"/>
    </location>
</feature>
<dbReference type="Pfam" id="PF13559">
    <property type="entry name" value="DUF4129"/>
    <property type="match status" value="1"/>
</dbReference>
<evidence type="ECO:0000313" key="4">
    <source>
        <dbReference type="Proteomes" id="UP000238164"/>
    </source>
</evidence>
<dbReference type="EMBL" id="LT985188">
    <property type="protein sequence ID" value="SPD86877.1"/>
    <property type="molecule type" value="Genomic_DNA"/>
</dbReference>
<dbReference type="KEGG" id="mgg:MPLG2_1847"/>
<sequence>MQLRAGTIRVGVVAAVVLVLLGAASATPWVVTLSLPDIDPDAEMPSPEPRVSGTPDAVLPPDQFPTIALGSWVTPTLIVLAISIVAYLTYRVIRRLRNAWRPTDEPVPADRMAQGTVLAGVPVVDLEALVNAVQRAEAQLAGITEPGDAVVAAWVALEHEASLQGAARGPAQTSTEFTTDLLAATPAPPEAVVTLRGLYQRARFTRRPVSAADVDAARTALAAIAAALDAAAPAEPTPEGRP</sequence>
<keyword evidence="1" id="KW-0472">Membrane</keyword>
<gene>
    <name evidence="3" type="ORF">MPLG2_1847</name>
</gene>
<evidence type="ECO:0000256" key="1">
    <source>
        <dbReference type="SAM" id="Phobius"/>
    </source>
</evidence>
<protein>
    <recommendedName>
        <fullName evidence="2">Protein-glutamine gamma-glutamyltransferase-like C-terminal domain-containing protein</fullName>
    </recommendedName>
</protein>
<proteinExistence type="predicted"/>
<feature type="transmembrane region" description="Helical" evidence="1">
    <location>
        <begin position="69"/>
        <end position="90"/>
    </location>
</feature>
<reference evidence="3 4" key="1">
    <citation type="submission" date="2018-02" db="EMBL/GenBank/DDBJ databases">
        <authorList>
            <person name="Cohen D.B."/>
            <person name="Kent A.D."/>
        </authorList>
    </citation>
    <scope>NUCLEOTIDE SEQUENCE [LARGE SCALE GENOMIC DNA]</scope>
    <source>
        <strain evidence="3">1</strain>
    </source>
</reference>
<organism evidence="3 4">
    <name type="scientific">Micropruina glycogenica</name>
    <dbReference type="NCBI Taxonomy" id="75385"/>
    <lineage>
        <taxon>Bacteria</taxon>
        <taxon>Bacillati</taxon>
        <taxon>Actinomycetota</taxon>
        <taxon>Actinomycetes</taxon>
        <taxon>Propionibacteriales</taxon>
        <taxon>Nocardioidaceae</taxon>
        <taxon>Micropruina</taxon>
    </lineage>
</organism>
<keyword evidence="1" id="KW-1133">Transmembrane helix</keyword>
<dbReference type="InterPro" id="IPR025403">
    <property type="entry name" value="TgpA-like_C"/>
</dbReference>
<dbReference type="OrthoDB" id="5198230at2"/>
<dbReference type="RefSeq" id="WP_158680990.1">
    <property type="nucleotide sequence ID" value="NZ_BAAAGO010000014.1"/>
</dbReference>
<dbReference type="AlphaFoldDB" id="A0A2N9JHG7"/>
<evidence type="ECO:0000259" key="2">
    <source>
        <dbReference type="Pfam" id="PF13559"/>
    </source>
</evidence>
<dbReference type="Proteomes" id="UP000238164">
    <property type="component" value="Chromosome 1"/>
</dbReference>
<name>A0A2N9JHG7_9ACTN</name>
<keyword evidence="1" id="KW-0812">Transmembrane</keyword>
<evidence type="ECO:0000313" key="3">
    <source>
        <dbReference type="EMBL" id="SPD86877.1"/>
    </source>
</evidence>
<keyword evidence="4" id="KW-1185">Reference proteome</keyword>
<accession>A0A2N9JHG7</accession>